<gene>
    <name evidence="1" type="ORF">PCOR1329_LOCUS17083</name>
</gene>
<reference evidence="1" key="1">
    <citation type="submission" date="2023-10" db="EMBL/GenBank/DDBJ databases">
        <authorList>
            <person name="Chen Y."/>
            <person name="Shah S."/>
            <person name="Dougan E. K."/>
            <person name="Thang M."/>
            <person name="Chan C."/>
        </authorList>
    </citation>
    <scope>NUCLEOTIDE SEQUENCE [LARGE SCALE GENOMIC DNA]</scope>
</reference>
<accession>A0ABN9R5L4</accession>
<comment type="caution">
    <text evidence="1">The sequence shown here is derived from an EMBL/GenBank/DDBJ whole genome shotgun (WGS) entry which is preliminary data.</text>
</comment>
<keyword evidence="2" id="KW-1185">Reference proteome</keyword>
<evidence type="ECO:0000313" key="1">
    <source>
        <dbReference type="EMBL" id="CAK0812990.1"/>
    </source>
</evidence>
<name>A0ABN9R5L4_9DINO</name>
<evidence type="ECO:0000313" key="2">
    <source>
        <dbReference type="Proteomes" id="UP001189429"/>
    </source>
</evidence>
<proteinExistence type="predicted"/>
<dbReference type="EMBL" id="CAUYUJ010005269">
    <property type="protein sequence ID" value="CAK0812990.1"/>
    <property type="molecule type" value="Genomic_DNA"/>
</dbReference>
<organism evidence="1 2">
    <name type="scientific">Prorocentrum cordatum</name>
    <dbReference type="NCBI Taxonomy" id="2364126"/>
    <lineage>
        <taxon>Eukaryota</taxon>
        <taxon>Sar</taxon>
        <taxon>Alveolata</taxon>
        <taxon>Dinophyceae</taxon>
        <taxon>Prorocentrales</taxon>
        <taxon>Prorocentraceae</taxon>
        <taxon>Prorocentrum</taxon>
    </lineage>
</organism>
<sequence length="170" mass="17924">MSGRWASPRRPRGLARRRAAPVSSRRSAMALRWRSWRPGKWPGCSRVRRCSWRWVGGRHVTGRFAEVAQKCAGLRGVSGALRGVELTSGALVSEVVEPKAVAWEFGAELDRPRIVAGQPAGAAARASAVANAEVGGPSLAPSLADGKAPGRGSNVLSWAFPAVSAQAASF</sequence>
<protein>
    <submittedName>
        <fullName evidence="1">Uncharacterized protein</fullName>
    </submittedName>
</protein>
<dbReference type="Proteomes" id="UP001189429">
    <property type="component" value="Unassembled WGS sequence"/>
</dbReference>